<evidence type="ECO:0000256" key="3">
    <source>
        <dbReference type="ARBA" id="ARBA00023163"/>
    </source>
</evidence>
<dbReference type="Gene3D" id="1.10.10.10">
    <property type="entry name" value="Winged helix-like DNA-binding domain superfamily/Winged helix DNA-binding domain"/>
    <property type="match status" value="1"/>
</dbReference>
<keyword evidence="2" id="KW-0238">DNA-binding</keyword>
<organism evidence="4 5">
    <name type="scientific">Alicyclobacillus acidoterrestris (strain ATCC 49025 / DSM 3922 / CIP 106132 / NCIMB 13137 / GD3B)</name>
    <dbReference type="NCBI Taxonomy" id="1356854"/>
    <lineage>
        <taxon>Bacteria</taxon>
        <taxon>Bacillati</taxon>
        <taxon>Bacillota</taxon>
        <taxon>Bacilli</taxon>
        <taxon>Bacillales</taxon>
        <taxon>Alicyclobacillaceae</taxon>
        <taxon>Alicyclobacillus</taxon>
    </lineage>
</organism>
<dbReference type="GO" id="GO:0045892">
    <property type="term" value="P:negative regulation of DNA-templated transcription"/>
    <property type="evidence" value="ECO:0007669"/>
    <property type="project" value="TreeGrafter"/>
</dbReference>
<dbReference type="KEGG" id="aaco:K1I37_00625"/>
<dbReference type="EMBL" id="CP080467">
    <property type="protein sequence ID" value="UNO49106.1"/>
    <property type="molecule type" value="Genomic_DNA"/>
</dbReference>
<evidence type="ECO:0000256" key="1">
    <source>
        <dbReference type="ARBA" id="ARBA00023015"/>
    </source>
</evidence>
<dbReference type="Pfam" id="PF00392">
    <property type="entry name" value="GntR"/>
    <property type="match status" value="1"/>
</dbReference>
<dbReference type="SUPFAM" id="SSF46785">
    <property type="entry name" value="Winged helix' DNA-binding domain"/>
    <property type="match status" value="1"/>
</dbReference>
<dbReference type="InterPro" id="IPR036388">
    <property type="entry name" value="WH-like_DNA-bd_sf"/>
</dbReference>
<dbReference type="PANTHER" id="PTHR44846:SF17">
    <property type="entry name" value="GNTR-FAMILY TRANSCRIPTIONAL REGULATOR"/>
    <property type="match status" value="1"/>
</dbReference>
<dbReference type="STRING" id="1356854.N007_14725"/>
<keyword evidence="3" id="KW-0804">Transcription</keyword>
<proteinExistence type="predicted"/>
<dbReference type="OrthoDB" id="149756at2"/>
<dbReference type="PANTHER" id="PTHR44846">
    <property type="entry name" value="MANNOSYL-D-GLYCERATE TRANSPORT/METABOLISM SYSTEM REPRESSOR MNGR-RELATED"/>
    <property type="match status" value="1"/>
</dbReference>
<reference evidence="5" key="1">
    <citation type="journal article" date="2022" name="G3 (Bethesda)">
        <title>Unveiling the complete genome sequence of Alicyclobacillus acidoterrestris DSM 3922T, a taint-producing strain.</title>
        <authorList>
            <person name="Leonardo I.C."/>
            <person name="Barreto Crespo M.T."/>
            <person name="Gaspar F.B."/>
        </authorList>
    </citation>
    <scope>NUCLEOTIDE SEQUENCE [LARGE SCALE GENOMIC DNA]</scope>
    <source>
        <strain evidence="5">DSM 3922</strain>
    </source>
</reference>
<dbReference type="Proteomes" id="UP000829401">
    <property type="component" value="Chromosome"/>
</dbReference>
<dbReference type="InterPro" id="IPR036390">
    <property type="entry name" value="WH_DNA-bd_sf"/>
</dbReference>
<dbReference type="GO" id="GO:0003700">
    <property type="term" value="F:DNA-binding transcription factor activity"/>
    <property type="evidence" value="ECO:0007669"/>
    <property type="project" value="InterPro"/>
</dbReference>
<dbReference type="PROSITE" id="PS50949">
    <property type="entry name" value="HTH_GNTR"/>
    <property type="match status" value="1"/>
</dbReference>
<dbReference type="SMART" id="SM00345">
    <property type="entry name" value="HTH_GNTR"/>
    <property type="match status" value="1"/>
</dbReference>
<dbReference type="eggNOG" id="COG2188">
    <property type="taxonomic scope" value="Bacteria"/>
</dbReference>
<dbReference type="InterPro" id="IPR028978">
    <property type="entry name" value="Chorismate_lyase_/UTRA_dom_sf"/>
</dbReference>
<dbReference type="InterPro" id="IPR011663">
    <property type="entry name" value="UTRA"/>
</dbReference>
<dbReference type="PRINTS" id="PR00035">
    <property type="entry name" value="HTHGNTR"/>
</dbReference>
<keyword evidence="1" id="KW-0805">Transcription regulation</keyword>
<accession>A0A9E6ZLG2</accession>
<evidence type="ECO:0000256" key="2">
    <source>
        <dbReference type="ARBA" id="ARBA00023125"/>
    </source>
</evidence>
<keyword evidence="5" id="KW-1185">Reference proteome</keyword>
<gene>
    <name evidence="4" type="ORF">K1I37_00625</name>
</gene>
<dbReference type="CDD" id="cd07377">
    <property type="entry name" value="WHTH_GntR"/>
    <property type="match status" value="1"/>
</dbReference>
<dbReference type="SUPFAM" id="SSF64288">
    <property type="entry name" value="Chorismate lyase-like"/>
    <property type="match status" value="1"/>
</dbReference>
<dbReference type="RefSeq" id="WP_021298088.1">
    <property type="nucleotide sequence ID" value="NZ_AURB01000172.1"/>
</dbReference>
<evidence type="ECO:0000313" key="4">
    <source>
        <dbReference type="EMBL" id="UNO49106.1"/>
    </source>
</evidence>
<protein>
    <submittedName>
        <fullName evidence="4">GntR family transcriptional regulator</fullName>
    </submittedName>
</protein>
<sequence>MDSSVLMVKQKLRAMILDAVRQGVSKLPSEPDLAHQLGVSRETIRASVAALQKEGIVNRLHGKGTFVNAGAVRQTGNLIEGKPFLTMIEEAGYEATTQAVDMGQRAFDDASEIGDIGRRFVLNERMGDGTYRAVKRHFFGDGCPIILAIDFIFRNRSDMENNDLEPGESIYAMARLNMGEQIAYSVAEILPAIACDYLAGQLHVDVGSPLLLLKHAHYFQLEHDPVAITCAFVNTDKMKMSIVRTGYDV</sequence>
<dbReference type="AlphaFoldDB" id="T0CYH7"/>
<dbReference type="SMART" id="SM00866">
    <property type="entry name" value="UTRA"/>
    <property type="match status" value="1"/>
</dbReference>
<dbReference type="Gene3D" id="3.40.1410.10">
    <property type="entry name" value="Chorismate lyase-like"/>
    <property type="match status" value="1"/>
</dbReference>
<name>T0CYH7_ALIAG</name>
<dbReference type="Pfam" id="PF07702">
    <property type="entry name" value="UTRA"/>
    <property type="match status" value="1"/>
</dbReference>
<dbReference type="GO" id="GO:0003677">
    <property type="term" value="F:DNA binding"/>
    <property type="evidence" value="ECO:0007669"/>
    <property type="project" value="UniProtKB-KW"/>
</dbReference>
<dbReference type="InterPro" id="IPR050679">
    <property type="entry name" value="Bact_HTH_transcr_reg"/>
</dbReference>
<evidence type="ECO:0000313" key="5">
    <source>
        <dbReference type="Proteomes" id="UP000829401"/>
    </source>
</evidence>
<dbReference type="InterPro" id="IPR000524">
    <property type="entry name" value="Tscrpt_reg_HTH_GntR"/>
</dbReference>
<accession>T0CYH7</accession>